<keyword evidence="3" id="KW-1185">Reference proteome</keyword>
<dbReference type="Proteomes" id="UP001180020">
    <property type="component" value="Unassembled WGS sequence"/>
</dbReference>
<gene>
    <name evidence="2" type="ORF">QJS10_CPA07g00773</name>
</gene>
<dbReference type="InterPro" id="IPR038765">
    <property type="entry name" value="Papain-like_cys_pep_sf"/>
</dbReference>
<name>A0AAV9EG18_ACOCL</name>
<comment type="caution">
    <text evidence="2">The sequence shown here is derived from an EMBL/GenBank/DDBJ whole genome shotgun (WGS) entry which is preliminary data.</text>
</comment>
<dbReference type="SUPFAM" id="SSF54001">
    <property type="entry name" value="Cysteine proteinases"/>
    <property type="match status" value="1"/>
</dbReference>
<dbReference type="Gene3D" id="3.40.395.10">
    <property type="entry name" value="Adenoviral Proteinase, Chain A"/>
    <property type="match status" value="1"/>
</dbReference>
<evidence type="ECO:0000313" key="2">
    <source>
        <dbReference type="EMBL" id="KAK1311775.1"/>
    </source>
</evidence>
<dbReference type="AlphaFoldDB" id="A0AAV9EG18"/>
<evidence type="ECO:0000313" key="3">
    <source>
        <dbReference type="Proteomes" id="UP001180020"/>
    </source>
</evidence>
<evidence type="ECO:0000256" key="1">
    <source>
        <dbReference type="SAM" id="MobiDB-lite"/>
    </source>
</evidence>
<feature type="compositionally biased region" description="Basic and acidic residues" evidence="1">
    <location>
        <begin position="50"/>
        <end position="69"/>
    </location>
</feature>
<reference evidence="2" key="2">
    <citation type="submission" date="2023-06" db="EMBL/GenBank/DDBJ databases">
        <authorList>
            <person name="Ma L."/>
            <person name="Liu K.-W."/>
            <person name="Li Z."/>
            <person name="Hsiao Y.-Y."/>
            <person name="Qi Y."/>
            <person name="Fu T."/>
            <person name="Tang G."/>
            <person name="Zhang D."/>
            <person name="Sun W.-H."/>
            <person name="Liu D.-K."/>
            <person name="Li Y."/>
            <person name="Chen G.-Z."/>
            <person name="Liu X.-D."/>
            <person name="Liao X.-Y."/>
            <person name="Jiang Y.-T."/>
            <person name="Yu X."/>
            <person name="Hao Y."/>
            <person name="Huang J."/>
            <person name="Zhao X.-W."/>
            <person name="Ke S."/>
            <person name="Chen Y.-Y."/>
            <person name="Wu W.-L."/>
            <person name="Hsu J.-L."/>
            <person name="Lin Y.-F."/>
            <person name="Huang M.-D."/>
            <person name="Li C.-Y."/>
            <person name="Huang L."/>
            <person name="Wang Z.-W."/>
            <person name="Zhao X."/>
            <person name="Zhong W.-Y."/>
            <person name="Peng D.-H."/>
            <person name="Ahmad S."/>
            <person name="Lan S."/>
            <person name="Zhang J.-S."/>
            <person name="Tsai W.-C."/>
            <person name="Van De Peer Y."/>
            <person name="Liu Z.-J."/>
        </authorList>
    </citation>
    <scope>NUCLEOTIDE SEQUENCE</scope>
    <source>
        <strain evidence="2">CP</strain>
        <tissue evidence="2">Leaves</tissue>
    </source>
</reference>
<organism evidence="2 3">
    <name type="scientific">Acorus calamus</name>
    <name type="common">Sweet flag</name>
    <dbReference type="NCBI Taxonomy" id="4465"/>
    <lineage>
        <taxon>Eukaryota</taxon>
        <taxon>Viridiplantae</taxon>
        <taxon>Streptophyta</taxon>
        <taxon>Embryophyta</taxon>
        <taxon>Tracheophyta</taxon>
        <taxon>Spermatophyta</taxon>
        <taxon>Magnoliopsida</taxon>
        <taxon>Liliopsida</taxon>
        <taxon>Acoraceae</taxon>
        <taxon>Acorus</taxon>
    </lineage>
</organism>
<proteinExistence type="predicted"/>
<protein>
    <submittedName>
        <fullName evidence="2">Uncharacterized protein</fullName>
    </submittedName>
</protein>
<sequence>MDLSDALAMVEKVVGDSTFVIRNTKGMDSKKKSLKKTESEVVGLDNSGFIEDRRDYDGHDLLSEDDKSQIKGPSSSPGQANDIAPPGQVGLSYRVQLKPHGSVKHDYVHRALPEGLESNHSPIPESSRIPTDEVCKPRVPKGLDCAFFLMKYAESFTRRLFNGFDFSQKDMKRIRGEISVEFIRVEKKDVIANILPQIAHPGRVHYTNAHECVQSSKPKLVAPPLSKLQANLTKLPRVFGQIVSEHGSLVTKMFYPGEKASQTSTKPFSLSNPESIVFWVRSYFPLTRLTRTHGPP</sequence>
<accession>A0AAV9EG18</accession>
<feature type="compositionally biased region" description="Basic and acidic residues" evidence="1">
    <location>
        <begin position="26"/>
        <end position="39"/>
    </location>
</feature>
<feature type="region of interest" description="Disordered" evidence="1">
    <location>
        <begin position="26"/>
        <end position="87"/>
    </location>
</feature>
<reference evidence="2" key="1">
    <citation type="journal article" date="2023" name="Nat. Commun.">
        <title>Diploid and tetraploid genomes of Acorus and the evolution of monocots.</title>
        <authorList>
            <person name="Ma L."/>
            <person name="Liu K.W."/>
            <person name="Li Z."/>
            <person name="Hsiao Y.Y."/>
            <person name="Qi Y."/>
            <person name="Fu T."/>
            <person name="Tang G.D."/>
            <person name="Zhang D."/>
            <person name="Sun W.H."/>
            <person name="Liu D.K."/>
            <person name="Li Y."/>
            <person name="Chen G.Z."/>
            <person name="Liu X.D."/>
            <person name="Liao X.Y."/>
            <person name="Jiang Y.T."/>
            <person name="Yu X."/>
            <person name="Hao Y."/>
            <person name="Huang J."/>
            <person name="Zhao X.W."/>
            <person name="Ke S."/>
            <person name="Chen Y.Y."/>
            <person name="Wu W.L."/>
            <person name="Hsu J.L."/>
            <person name="Lin Y.F."/>
            <person name="Huang M.D."/>
            <person name="Li C.Y."/>
            <person name="Huang L."/>
            <person name="Wang Z.W."/>
            <person name="Zhao X."/>
            <person name="Zhong W.Y."/>
            <person name="Peng D.H."/>
            <person name="Ahmad S."/>
            <person name="Lan S."/>
            <person name="Zhang J.S."/>
            <person name="Tsai W.C."/>
            <person name="Van de Peer Y."/>
            <person name="Liu Z.J."/>
        </authorList>
    </citation>
    <scope>NUCLEOTIDE SEQUENCE</scope>
    <source>
        <strain evidence="2">CP</strain>
    </source>
</reference>
<dbReference type="EMBL" id="JAUJYO010000007">
    <property type="protein sequence ID" value="KAK1311775.1"/>
    <property type="molecule type" value="Genomic_DNA"/>
</dbReference>